<keyword evidence="4" id="KW-1185">Reference proteome</keyword>
<evidence type="ECO:0000313" key="4">
    <source>
        <dbReference type="Proteomes" id="UP000237749"/>
    </source>
</evidence>
<dbReference type="PROSITE" id="PS51257">
    <property type="entry name" value="PROKAR_LIPOPROTEIN"/>
    <property type="match status" value="1"/>
</dbReference>
<feature type="compositionally biased region" description="Polar residues" evidence="1">
    <location>
        <begin position="51"/>
        <end position="62"/>
    </location>
</feature>
<evidence type="ECO:0000313" key="3">
    <source>
        <dbReference type="EMBL" id="PPK82780.1"/>
    </source>
</evidence>
<gene>
    <name evidence="3" type="ORF">BXY41_102470</name>
</gene>
<dbReference type="InterPro" id="IPR038434">
    <property type="entry name" value="YARHG_sf"/>
</dbReference>
<name>A0A2S6HXP3_9FIRM</name>
<sequence>MKPHPLLPVIFLTLSITASGCKMNSRLEETPSPPSESITKQDTEAQEESSTEAGESNTKNNVSPVTVKTWTAVTSEKYTDRGALIYRWNSRVPEVIISDNLTSQYLINRSVRENDQNTRRNNFISDTMEIPPAEAGNPQKNYLYTFDYQVLRNDGRILSLKQNGTDIRGTNRNDTFTFLSSYDVQNGKRVTLSALSDDPEGLKLVLAQAAAGQASADGSTNSSLLTQIMSSDLSQFALVKEGILLSSQWNGGKISSSPQQETLIPYKQIGDKLNDYGKQLMAAAQKSEDETVNATAQPDYIFPESSTGYLTGGDLLEADPSVLRLARNEIYARHGRKFDAADLQDYFNSKSWYHAETSPADFKEDVLNEIEKKNLELIKTAESQLPDKDITDEGVTLKPDKDYLLDLDGDGVCETIRWSSTEDPKDSYEKSLKLSINGKSQTSIPENVRGNISLTALDLNKKDQQIELHLDISQESDSLFSYSFFRYQNGSLELIGDLAGPVCGGKGSLFREGGLTAEGDGILKVSADTPFMGSTLQFGCYFVDLIWSYEDGKLKEVPQNVYFNKNYDMITNAFLHQNPENYYVVSHTFPVTSFMEGDTPAFSVSPGETVCPIGWAVKDGHSYILVMNEAGAWGWVKEAAWDANPDTAYYLAVPAWG</sequence>
<evidence type="ECO:0000256" key="1">
    <source>
        <dbReference type="SAM" id="MobiDB-lite"/>
    </source>
</evidence>
<dbReference type="InterPro" id="IPR025582">
    <property type="entry name" value="YARHG_dom"/>
</dbReference>
<dbReference type="Gene3D" id="1.20.58.1690">
    <property type="match status" value="1"/>
</dbReference>
<reference evidence="3 4" key="1">
    <citation type="submission" date="2018-02" db="EMBL/GenBank/DDBJ databases">
        <title>Genomic Encyclopedia of Archaeal and Bacterial Type Strains, Phase II (KMG-II): from individual species to whole genera.</title>
        <authorList>
            <person name="Goeker M."/>
        </authorList>
    </citation>
    <scope>NUCLEOTIDE SEQUENCE [LARGE SCALE GENOMIC DNA]</scope>
    <source>
        <strain evidence="3 4">DSM 3808</strain>
    </source>
</reference>
<protein>
    <submittedName>
        <fullName evidence="3">YARHG domain-containing protein</fullName>
    </submittedName>
</protein>
<evidence type="ECO:0000259" key="2">
    <source>
        <dbReference type="SMART" id="SM01324"/>
    </source>
</evidence>
<dbReference type="AlphaFoldDB" id="A0A2S6HXP3"/>
<feature type="region of interest" description="Disordered" evidence="1">
    <location>
        <begin position="24"/>
        <end position="62"/>
    </location>
</feature>
<dbReference type="EMBL" id="PTJA01000002">
    <property type="protein sequence ID" value="PPK82780.1"/>
    <property type="molecule type" value="Genomic_DNA"/>
</dbReference>
<dbReference type="Pfam" id="PF13308">
    <property type="entry name" value="YARHG"/>
    <property type="match status" value="1"/>
</dbReference>
<organism evidence="3 4">
    <name type="scientific">Lacrimispora xylanisolvens</name>
    <dbReference type="NCBI Taxonomy" id="384636"/>
    <lineage>
        <taxon>Bacteria</taxon>
        <taxon>Bacillati</taxon>
        <taxon>Bacillota</taxon>
        <taxon>Clostridia</taxon>
        <taxon>Lachnospirales</taxon>
        <taxon>Lachnospiraceae</taxon>
        <taxon>Lacrimispora</taxon>
    </lineage>
</organism>
<accession>A0A2S6HXP3</accession>
<proteinExistence type="predicted"/>
<comment type="caution">
    <text evidence="3">The sequence shown here is derived from an EMBL/GenBank/DDBJ whole genome shotgun (WGS) entry which is preliminary data.</text>
</comment>
<feature type="domain" description="YARHG" evidence="2">
    <location>
        <begin position="298"/>
        <end position="383"/>
    </location>
</feature>
<dbReference type="Proteomes" id="UP000237749">
    <property type="component" value="Unassembled WGS sequence"/>
</dbReference>
<dbReference type="RefSeq" id="WP_242980043.1">
    <property type="nucleotide sequence ID" value="NZ_PTJA01000002.1"/>
</dbReference>
<dbReference type="SMART" id="SM01324">
    <property type="entry name" value="YARHG"/>
    <property type="match status" value="1"/>
</dbReference>